<evidence type="ECO:0000256" key="1">
    <source>
        <dbReference type="ARBA" id="ARBA00022737"/>
    </source>
</evidence>
<dbReference type="Gene3D" id="1.25.40.10">
    <property type="entry name" value="Tetratricopeptide repeat domain"/>
    <property type="match status" value="2"/>
</dbReference>
<dbReference type="Pfam" id="PF13041">
    <property type="entry name" value="PPR_2"/>
    <property type="match status" value="1"/>
</dbReference>
<accession>A0A835QDB4</accession>
<dbReference type="GO" id="GO:0099402">
    <property type="term" value="P:plant organ development"/>
    <property type="evidence" value="ECO:0007669"/>
    <property type="project" value="UniProtKB-ARBA"/>
</dbReference>
<dbReference type="InterPro" id="IPR011990">
    <property type="entry name" value="TPR-like_helical_dom_sf"/>
</dbReference>
<keyword evidence="1" id="KW-0677">Repeat</keyword>
<dbReference type="NCBIfam" id="TIGR00756">
    <property type="entry name" value="PPR"/>
    <property type="match status" value="4"/>
</dbReference>
<evidence type="ECO:0000313" key="3">
    <source>
        <dbReference type="EMBL" id="KAG0471065.1"/>
    </source>
</evidence>
<dbReference type="GO" id="GO:0003723">
    <property type="term" value="F:RNA binding"/>
    <property type="evidence" value="ECO:0007669"/>
    <property type="project" value="InterPro"/>
</dbReference>
<evidence type="ECO:0008006" key="5">
    <source>
        <dbReference type="Google" id="ProtNLM"/>
    </source>
</evidence>
<name>A0A835QDB4_VANPL</name>
<dbReference type="PROSITE" id="PS51375">
    <property type="entry name" value="PPR"/>
    <property type="match status" value="3"/>
</dbReference>
<dbReference type="AlphaFoldDB" id="A0A835QDB4"/>
<dbReference type="PANTHER" id="PTHR47926">
    <property type="entry name" value="PENTATRICOPEPTIDE REPEAT-CONTAINING PROTEIN"/>
    <property type="match status" value="1"/>
</dbReference>
<dbReference type="Pfam" id="PF01535">
    <property type="entry name" value="PPR"/>
    <property type="match status" value="5"/>
</dbReference>
<dbReference type="InterPro" id="IPR046960">
    <property type="entry name" value="PPR_At4g14850-like_plant"/>
</dbReference>
<dbReference type="Proteomes" id="UP000639772">
    <property type="component" value="Unassembled WGS sequence"/>
</dbReference>
<proteinExistence type="predicted"/>
<comment type="caution">
    <text evidence="3">The sequence shown here is derived from an EMBL/GenBank/DDBJ whole genome shotgun (WGS) entry which is preliminary data.</text>
</comment>
<dbReference type="OrthoDB" id="185373at2759"/>
<dbReference type="EMBL" id="JADCNM010000008">
    <property type="protein sequence ID" value="KAG0471065.1"/>
    <property type="molecule type" value="Genomic_DNA"/>
</dbReference>
<evidence type="ECO:0000313" key="4">
    <source>
        <dbReference type="Proteomes" id="UP000639772"/>
    </source>
</evidence>
<sequence length="249" mass="27830">MGLDSDTAIRNAMIVTYSRCGRVELAQELFDGTANKDLVSWSSMIEAYAQADMFDRALNLFSDMKLAGVVPDHVVVLGLIRACANSTMSSIRYAQCIHAYIVRSLYQQNVMVMTALIDMYVKRGKLRSARTLFDRMQEKNLVTWSTMISGYGMHGCGKESIQLFDQIKHSMRLDHIAFVSVLSACSHSGLMEEGWRCFNSMASEFGIAPRPAHYACMVDLLGRAGKLNEAREFIENMPIEPNSVCGDHC</sequence>
<feature type="repeat" description="PPR" evidence="2">
    <location>
        <begin position="174"/>
        <end position="209"/>
    </location>
</feature>
<feature type="repeat" description="PPR" evidence="2">
    <location>
        <begin position="37"/>
        <end position="71"/>
    </location>
</feature>
<organism evidence="3 4">
    <name type="scientific">Vanilla planifolia</name>
    <name type="common">Vanilla</name>
    <dbReference type="NCBI Taxonomy" id="51239"/>
    <lineage>
        <taxon>Eukaryota</taxon>
        <taxon>Viridiplantae</taxon>
        <taxon>Streptophyta</taxon>
        <taxon>Embryophyta</taxon>
        <taxon>Tracheophyta</taxon>
        <taxon>Spermatophyta</taxon>
        <taxon>Magnoliopsida</taxon>
        <taxon>Liliopsida</taxon>
        <taxon>Asparagales</taxon>
        <taxon>Orchidaceae</taxon>
        <taxon>Vanilloideae</taxon>
        <taxon>Vanilleae</taxon>
        <taxon>Vanilla</taxon>
    </lineage>
</organism>
<dbReference type="InterPro" id="IPR002885">
    <property type="entry name" value="PPR_rpt"/>
</dbReference>
<evidence type="ECO:0000256" key="2">
    <source>
        <dbReference type="PROSITE-ProRule" id="PRU00708"/>
    </source>
</evidence>
<dbReference type="FunFam" id="1.25.40.10:FF:000158">
    <property type="entry name" value="pentatricopeptide repeat-containing protein At2g33680"/>
    <property type="match status" value="1"/>
</dbReference>
<reference evidence="3 4" key="1">
    <citation type="journal article" date="2020" name="Nat. Food">
        <title>A phased Vanilla planifolia genome enables genetic improvement of flavour and production.</title>
        <authorList>
            <person name="Hasing T."/>
            <person name="Tang H."/>
            <person name="Brym M."/>
            <person name="Khazi F."/>
            <person name="Huang T."/>
            <person name="Chambers A.H."/>
        </authorList>
    </citation>
    <scope>NUCLEOTIDE SEQUENCE [LARGE SCALE GENOMIC DNA]</scope>
    <source>
        <tissue evidence="3">Leaf</tissue>
    </source>
</reference>
<feature type="repeat" description="PPR" evidence="2">
    <location>
        <begin position="109"/>
        <end position="143"/>
    </location>
</feature>
<gene>
    <name evidence="3" type="ORF">HPP92_015611</name>
</gene>
<dbReference type="PANTHER" id="PTHR47926:SF433">
    <property type="entry name" value="PENTATRICOPEPTIDE REPEAT-CONTAINING PROTEIN"/>
    <property type="match status" value="1"/>
</dbReference>
<protein>
    <recommendedName>
        <fullName evidence="5">Pentatricopeptide repeat-containing protein</fullName>
    </recommendedName>
</protein>
<dbReference type="GO" id="GO:0009451">
    <property type="term" value="P:RNA modification"/>
    <property type="evidence" value="ECO:0007669"/>
    <property type="project" value="InterPro"/>
</dbReference>